<keyword evidence="2" id="KW-0804">Transcription</keyword>
<keyword evidence="5" id="KW-1185">Reference proteome</keyword>
<dbReference type="PANTHER" id="PTHR43952">
    <property type="entry name" value="MYB FAMILY TRANSCRIPTION FACTOR-RELATED"/>
    <property type="match status" value="1"/>
</dbReference>
<organism evidence="4 5">
    <name type="scientific">Prunus persica</name>
    <name type="common">Peach</name>
    <name type="synonym">Amygdalus persica</name>
    <dbReference type="NCBI Taxonomy" id="3760"/>
    <lineage>
        <taxon>Eukaryota</taxon>
        <taxon>Viridiplantae</taxon>
        <taxon>Streptophyta</taxon>
        <taxon>Embryophyta</taxon>
        <taxon>Tracheophyta</taxon>
        <taxon>Spermatophyta</taxon>
        <taxon>Magnoliopsida</taxon>
        <taxon>eudicotyledons</taxon>
        <taxon>Gunneridae</taxon>
        <taxon>Pentapetalae</taxon>
        <taxon>rosids</taxon>
        <taxon>fabids</taxon>
        <taxon>Rosales</taxon>
        <taxon>Rosaceae</taxon>
        <taxon>Amygdaloideae</taxon>
        <taxon>Amygdaleae</taxon>
        <taxon>Prunus</taxon>
    </lineage>
</organism>
<accession>A0A251MY02</accession>
<dbReference type="STRING" id="3760.A0A251MY02"/>
<keyword evidence="3" id="KW-0539">Nucleus</keyword>
<gene>
    <name evidence="4" type="ORF">PRUPE_8G082600</name>
</gene>
<evidence type="ECO:0000256" key="1">
    <source>
        <dbReference type="ARBA" id="ARBA00023015"/>
    </source>
</evidence>
<name>A0A251MY02_PRUPE</name>
<dbReference type="InterPro" id="IPR044636">
    <property type="entry name" value="RADIALIS-like"/>
</dbReference>
<dbReference type="Gramene" id="ONH90904">
    <property type="protein sequence ID" value="ONH90904"/>
    <property type="gene ID" value="PRUPE_8G082600"/>
</dbReference>
<evidence type="ECO:0000256" key="3">
    <source>
        <dbReference type="ARBA" id="ARBA00023242"/>
    </source>
</evidence>
<dbReference type="AlphaFoldDB" id="A0A251MY02"/>
<protein>
    <recommendedName>
        <fullName evidence="6">SANT domain-containing protein</fullName>
    </recommendedName>
</protein>
<dbReference type="Proteomes" id="UP000006882">
    <property type="component" value="Chromosome G8"/>
</dbReference>
<dbReference type="InterPro" id="IPR009057">
    <property type="entry name" value="Homeodomain-like_sf"/>
</dbReference>
<sequence>MSSTGSSSFWTAKQNKDFENALAVFDKDTANRWNNVAKAVGEETERKSRSIMSFLLKISCLLSLDKCPPQIIERN</sequence>
<dbReference type="EMBL" id="CM007658">
    <property type="protein sequence ID" value="ONH90904.1"/>
    <property type="molecule type" value="Genomic_DNA"/>
</dbReference>
<evidence type="ECO:0000256" key="2">
    <source>
        <dbReference type="ARBA" id="ARBA00023163"/>
    </source>
</evidence>
<evidence type="ECO:0008006" key="6">
    <source>
        <dbReference type="Google" id="ProtNLM"/>
    </source>
</evidence>
<dbReference type="SUPFAM" id="SSF46689">
    <property type="entry name" value="Homeodomain-like"/>
    <property type="match status" value="1"/>
</dbReference>
<keyword evidence="1" id="KW-0805">Transcription regulation</keyword>
<reference evidence="4 5" key="1">
    <citation type="journal article" date="2013" name="Nat. Genet.">
        <title>The high-quality draft genome of peach (Prunus persica) identifies unique patterns of genetic diversity, domestication and genome evolution.</title>
        <authorList>
            <consortium name="International Peach Genome Initiative"/>
            <person name="Verde I."/>
            <person name="Abbott A.G."/>
            <person name="Scalabrin S."/>
            <person name="Jung S."/>
            <person name="Shu S."/>
            <person name="Marroni F."/>
            <person name="Zhebentyayeva T."/>
            <person name="Dettori M.T."/>
            <person name="Grimwood J."/>
            <person name="Cattonaro F."/>
            <person name="Zuccolo A."/>
            <person name="Rossini L."/>
            <person name="Jenkins J."/>
            <person name="Vendramin E."/>
            <person name="Meisel L.A."/>
            <person name="Decroocq V."/>
            <person name="Sosinski B."/>
            <person name="Prochnik S."/>
            <person name="Mitros T."/>
            <person name="Policriti A."/>
            <person name="Cipriani G."/>
            <person name="Dondini L."/>
            <person name="Ficklin S."/>
            <person name="Goodstein D.M."/>
            <person name="Xuan P."/>
            <person name="Del Fabbro C."/>
            <person name="Aramini V."/>
            <person name="Copetti D."/>
            <person name="Gonzalez S."/>
            <person name="Horner D.S."/>
            <person name="Falchi R."/>
            <person name="Lucas S."/>
            <person name="Mica E."/>
            <person name="Maldonado J."/>
            <person name="Lazzari B."/>
            <person name="Bielenberg D."/>
            <person name="Pirona R."/>
            <person name="Miculan M."/>
            <person name="Barakat A."/>
            <person name="Testolin R."/>
            <person name="Stella A."/>
            <person name="Tartarini S."/>
            <person name="Tonutti P."/>
            <person name="Arus P."/>
            <person name="Orellana A."/>
            <person name="Wells C."/>
            <person name="Main D."/>
            <person name="Vizzotto G."/>
            <person name="Silva H."/>
            <person name="Salamini F."/>
            <person name="Schmutz J."/>
            <person name="Morgante M."/>
            <person name="Rokhsar D.S."/>
        </authorList>
    </citation>
    <scope>NUCLEOTIDE SEQUENCE [LARGE SCALE GENOMIC DNA]</scope>
    <source>
        <strain evidence="5">cv. Nemared</strain>
    </source>
</reference>
<evidence type="ECO:0000313" key="5">
    <source>
        <dbReference type="Proteomes" id="UP000006882"/>
    </source>
</evidence>
<dbReference type="Gene3D" id="1.10.10.60">
    <property type="entry name" value="Homeodomain-like"/>
    <property type="match status" value="1"/>
</dbReference>
<proteinExistence type="predicted"/>
<evidence type="ECO:0000313" key="4">
    <source>
        <dbReference type="EMBL" id="ONH90904.1"/>
    </source>
</evidence>
<dbReference type="GO" id="GO:0003700">
    <property type="term" value="F:DNA-binding transcription factor activity"/>
    <property type="evidence" value="ECO:0007669"/>
    <property type="project" value="InterPro"/>
</dbReference>
<dbReference type="PANTHER" id="PTHR43952:SF75">
    <property type="entry name" value="PROTEIN RADIALIS-LIKE 6"/>
    <property type="match status" value="1"/>
</dbReference>